<sequence length="538" mass="61344">MLNLVLSRSPMGYVLQPITWKLMLASRFAAPSSNKLITAAKSSHYTQSRFIMDFRTNEGREKAQAWYNYQGAKTRFTRLEYRKVKHGQIKHEFIVVHLSNTTICRFDRRPQDKERGSAFLDEGAPAEDSAHVLSSFETEYGDLTRETEVLLTISLPHGEDLGFILTICEAIQTHGEAVAYNLMRYNCYFFSWMIVAAVARRTYDWETVVLSKAGWDDILQTSFGHVFSAKNIRSPARGVGMRERFDRTVKRLGLYRASPVSIGSFEAHIETFRNALLITYSNLHGNLQQMLQTLLLRSQLGSALRKELNLMEPSGFLSAKLAVTLNQVELPCPRRFNVIPCRGLCSCSKPRKVLTDASRAAAEILSAPKYPGGSGTNNAREEPWRDAWRDAWRAVYDNREYPRYASQFFSKEWAETNMDPAMKQWKNAWDEAGALSAQYTTTITQTIATTMMAQLTDVDPEQLMFGDNAHNQYRKCFSSSEGPPSLQEFIRSRMQDHFEMVDRFGFGSFQELITTAEEAMCDIWVASLDTIALNRYHA</sequence>
<organism evidence="1 2">
    <name type="scientific">Rhizoctonia solani</name>
    <dbReference type="NCBI Taxonomy" id="456999"/>
    <lineage>
        <taxon>Eukaryota</taxon>
        <taxon>Fungi</taxon>
        <taxon>Dikarya</taxon>
        <taxon>Basidiomycota</taxon>
        <taxon>Agaricomycotina</taxon>
        <taxon>Agaricomycetes</taxon>
        <taxon>Cantharellales</taxon>
        <taxon>Ceratobasidiaceae</taxon>
        <taxon>Rhizoctonia</taxon>
    </lineage>
</organism>
<protein>
    <submittedName>
        <fullName evidence="1">Uncharacterized protein</fullName>
    </submittedName>
</protein>
<accession>A0A8H3I2P1</accession>
<name>A0A8H3I2P1_9AGAM</name>
<evidence type="ECO:0000313" key="2">
    <source>
        <dbReference type="Proteomes" id="UP000663827"/>
    </source>
</evidence>
<dbReference type="AlphaFoldDB" id="A0A8H3I2P1"/>
<gene>
    <name evidence="1" type="ORF">RDB_LOCUS184478</name>
</gene>
<comment type="caution">
    <text evidence="1">The sequence shown here is derived from an EMBL/GenBank/DDBJ whole genome shotgun (WGS) entry which is preliminary data.</text>
</comment>
<dbReference type="Proteomes" id="UP000663827">
    <property type="component" value="Unassembled WGS sequence"/>
</dbReference>
<evidence type="ECO:0000313" key="1">
    <source>
        <dbReference type="EMBL" id="CAE7230168.1"/>
    </source>
</evidence>
<dbReference type="EMBL" id="CAJNJQ010006513">
    <property type="protein sequence ID" value="CAE7230168.1"/>
    <property type="molecule type" value="Genomic_DNA"/>
</dbReference>
<proteinExistence type="predicted"/>
<reference evidence="1" key="1">
    <citation type="submission" date="2021-01" db="EMBL/GenBank/DDBJ databases">
        <authorList>
            <person name="Kaushik A."/>
        </authorList>
    </citation>
    <scope>NUCLEOTIDE SEQUENCE</scope>
    <source>
        <strain evidence="1">AG5</strain>
    </source>
</reference>